<name>A0A4R5W0N5_9BACI</name>
<accession>A0A4R5W0N5</accession>
<gene>
    <name evidence="2" type="ORF">E2K98_02520</name>
    <name evidence="1" type="ORF">RCG21_08340</name>
</gene>
<dbReference type="Proteomes" id="UP001178888">
    <property type="component" value="Unassembled WGS sequence"/>
</dbReference>
<dbReference type="Proteomes" id="UP000295132">
    <property type="component" value="Unassembled WGS sequence"/>
</dbReference>
<sequence length="120" mass="14409">MNNITLANIMDQIGETNLLELKRKLQFYKSQGYLFYPGTIFNKAWDEPIELYYVVTKGTINDCKAFPVPISFYNRRIKKREKKSLLPYIRSYYQSDNVVEDVLPLLEVYYGKHYIWFYLP</sequence>
<dbReference type="EMBL" id="SMYO01000001">
    <property type="protein sequence ID" value="TDK65132.1"/>
    <property type="molecule type" value="Genomic_DNA"/>
</dbReference>
<evidence type="ECO:0000313" key="4">
    <source>
        <dbReference type="Proteomes" id="UP001178888"/>
    </source>
</evidence>
<evidence type="ECO:0000313" key="2">
    <source>
        <dbReference type="EMBL" id="TDK65132.1"/>
    </source>
</evidence>
<reference evidence="2 3" key="1">
    <citation type="submission" date="2019-03" db="EMBL/GenBank/DDBJ databases">
        <title>Bacillus niacini sp. nov. a Nicotinate-Metabolizing Mesophile Isolated from Soil.</title>
        <authorList>
            <person name="Zhang G."/>
        </authorList>
    </citation>
    <scope>NUCLEOTIDE SEQUENCE [LARGE SCALE GENOMIC DNA]</scope>
    <source>
        <strain evidence="2 3">WN066</strain>
    </source>
</reference>
<proteinExistence type="predicted"/>
<evidence type="ECO:0000313" key="3">
    <source>
        <dbReference type="Proteomes" id="UP000295132"/>
    </source>
</evidence>
<protein>
    <submittedName>
        <fullName evidence="2">Uncharacterized protein</fullName>
    </submittedName>
</protein>
<dbReference type="AlphaFoldDB" id="A0A4R5W0N5"/>
<organism evidence="2 3">
    <name type="scientific">Bacillus salipaludis</name>
    <dbReference type="NCBI Taxonomy" id="2547811"/>
    <lineage>
        <taxon>Bacteria</taxon>
        <taxon>Bacillati</taxon>
        <taxon>Bacillota</taxon>
        <taxon>Bacilli</taxon>
        <taxon>Bacillales</taxon>
        <taxon>Bacillaceae</taxon>
        <taxon>Bacillus</taxon>
    </lineage>
</organism>
<dbReference type="EMBL" id="JAVGVR010000001">
    <property type="protein sequence ID" value="MDQ6596387.1"/>
    <property type="molecule type" value="Genomic_DNA"/>
</dbReference>
<evidence type="ECO:0000313" key="1">
    <source>
        <dbReference type="EMBL" id="MDQ6596387.1"/>
    </source>
</evidence>
<keyword evidence="4" id="KW-1185">Reference proteome</keyword>
<dbReference type="RefSeq" id="WP_133332711.1">
    <property type="nucleotide sequence ID" value="NZ_JAVGVR010000001.1"/>
</dbReference>
<reference evidence="1" key="2">
    <citation type="submission" date="2023-08" db="EMBL/GenBank/DDBJ databases">
        <title>Nitrogen cycling bacteria in agricultural field soils.</title>
        <authorList>
            <person name="Jang J."/>
        </authorList>
    </citation>
    <scope>NUCLEOTIDE SEQUENCE</scope>
    <source>
        <strain evidence="1">PS3-36</strain>
    </source>
</reference>
<comment type="caution">
    <text evidence="2">The sequence shown here is derived from an EMBL/GenBank/DDBJ whole genome shotgun (WGS) entry which is preliminary data.</text>
</comment>